<feature type="region of interest" description="Disordered" evidence="7">
    <location>
        <begin position="157"/>
        <end position="189"/>
    </location>
</feature>
<reference evidence="9" key="1">
    <citation type="submission" date="2017-06" db="EMBL/GenBank/DDBJ databases">
        <title>Hox syntenic genes, metaxin (Mtx) and lunapark (Lnp) of the hagfish, Eptatretus burgeri.</title>
        <authorList>
            <person name="Pascual-Anaya J."/>
        </authorList>
    </citation>
    <scope>NUCLEOTIDE SEQUENCE</scope>
</reference>
<evidence type="ECO:0000256" key="4">
    <source>
        <dbReference type="ARBA" id="ARBA00049772"/>
    </source>
</evidence>
<feature type="compositionally biased region" description="Low complexity" evidence="7">
    <location>
        <begin position="157"/>
        <end position="166"/>
    </location>
</feature>
<evidence type="ECO:0000259" key="8">
    <source>
        <dbReference type="Pfam" id="PF10058"/>
    </source>
</evidence>
<dbReference type="GO" id="GO:0071788">
    <property type="term" value="P:endoplasmic reticulum tubular network maintenance"/>
    <property type="evidence" value="ECO:0007669"/>
    <property type="project" value="UniProtKB-UniRule"/>
</dbReference>
<dbReference type="GO" id="GO:0042802">
    <property type="term" value="F:identical protein binding"/>
    <property type="evidence" value="ECO:0007669"/>
    <property type="project" value="UniProtKB-UniRule"/>
</dbReference>
<feature type="coiled-coil region" evidence="6">
    <location>
        <begin position="102"/>
        <end position="129"/>
    </location>
</feature>
<dbReference type="Pfam" id="PF10058">
    <property type="entry name" value="Zn_ribbon_10"/>
    <property type="match status" value="1"/>
</dbReference>
<dbReference type="AlphaFoldDB" id="A0A223AB87"/>
<feature type="coiled-coil region" evidence="6">
    <location>
        <begin position="14"/>
        <end position="44"/>
    </location>
</feature>
<evidence type="ECO:0000256" key="5">
    <source>
        <dbReference type="RuleBase" id="RU367073"/>
    </source>
</evidence>
<evidence type="ECO:0000256" key="3">
    <source>
        <dbReference type="ARBA" id="ARBA00047002"/>
    </source>
</evidence>
<comment type="subcellular location">
    <subcellularLocation>
        <location evidence="1 5">Endoplasmic reticulum membrane</location>
        <topology evidence="1 5">Multi-pass membrane protein</topology>
        <orientation evidence="1 5">Cytoplasmic side</orientation>
    </subcellularLocation>
</comment>
<name>A0A223AB87_EPTBU</name>
<gene>
    <name evidence="9" type="primary">Lnp</name>
</gene>
<evidence type="ECO:0000256" key="1">
    <source>
        <dbReference type="ARBA" id="ARBA00004215"/>
    </source>
</evidence>
<dbReference type="EMBL" id="MF398214">
    <property type="protein sequence ID" value="ASS31227.1"/>
    <property type="molecule type" value="mRNA"/>
</dbReference>
<dbReference type="PANTHER" id="PTHR22166:SF12">
    <property type="entry name" value="ENDOPLASMIC RETICULUM JUNCTION FORMATION PROTEIN LUNAPARK"/>
    <property type="match status" value="1"/>
</dbReference>
<dbReference type="GO" id="GO:0098826">
    <property type="term" value="C:endoplasmic reticulum tubular network membrane"/>
    <property type="evidence" value="ECO:0007669"/>
    <property type="project" value="UniProtKB-UniRule"/>
</dbReference>
<organism evidence="9">
    <name type="scientific">Eptatretus burgeri</name>
    <name type="common">Inshore hagfish</name>
    <dbReference type="NCBI Taxonomy" id="7764"/>
    <lineage>
        <taxon>Eukaryota</taxon>
        <taxon>Metazoa</taxon>
        <taxon>Chordata</taxon>
        <taxon>Craniata</taxon>
        <taxon>Vertebrata</taxon>
        <taxon>Cyclostomata</taxon>
        <taxon>Myxini</taxon>
        <taxon>Myxiniformes</taxon>
        <taxon>Myxinidae</taxon>
        <taxon>Eptatretinae</taxon>
        <taxon>Eptatretus</taxon>
    </lineage>
</organism>
<comment type="subunit">
    <text evidence="3 5">Homodimer; homodimerization requires the C4-type zinc finger motif and decreases during mitosis in a phosphorylation-dependent manner.</text>
</comment>
<evidence type="ECO:0000256" key="7">
    <source>
        <dbReference type="SAM" id="MobiDB-lite"/>
    </source>
</evidence>
<feature type="domain" description="Lunapark zinc ribbon" evidence="8">
    <location>
        <begin position="264"/>
        <end position="313"/>
    </location>
</feature>
<keyword evidence="5" id="KW-0472">Membrane</keyword>
<dbReference type="GO" id="GO:0008270">
    <property type="term" value="F:zinc ion binding"/>
    <property type="evidence" value="ECO:0007669"/>
    <property type="project" value="UniProtKB-KW"/>
</dbReference>
<accession>A0A223AB87</accession>
<keyword evidence="5" id="KW-0812">Transmembrane</keyword>
<dbReference type="PANTHER" id="PTHR22166">
    <property type="entry name" value="ENDOPLASMIC RETICULUM JUNCTION FORMATION PROTEIN LUNAPARK"/>
    <property type="match status" value="1"/>
</dbReference>
<keyword evidence="5" id="KW-0256">Endoplasmic reticulum</keyword>
<keyword evidence="5" id="KW-0479">Metal-binding</keyword>
<proteinExistence type="evidence at transcript level"/>
<feature type="region of interest" description="Disordered" evidence="7">
    <location>
        <begin position="362"/>
        <end position="407"/>
    </location>
</feature>
<evidence type="ECO:0000313" key="9">
    <source>
        <dbReference type="EMBL" id="ASS31227.1"/>
    </source>
</evidence>
<feature type="region of interest" description="Disordered" evidence="7">
    <location>
        <begin position="317"/>
        <end position="341"/>
    </location>
</feature>
<keyword evidence="5" id="KW-0863">Zinc-finger</keyword>
<dbReference type="GO" id="GO:1903373">
    <property type="term" value="P:positive regulation of endoplasmic reticulum tubular network organization"/>
    <property type="evidence" value="ECO:0007669"/>
    <property type="project" value="UniProtKB-UniRule"/>
</dbReference>
<evidence type="ECO:0000256" key="2">
    <source>
        <dbReference type="ARBA" id="ARBA00009940"/>
    </source>
</evidence>
<feature type="transmembrane region" description="Helical" evidence="5">
    <location>
        <begin position="45"/>
        <end position="67"/>
    </location>
</feature>
<evidence type="ECO:0000256" key="6">
    <source>
        <dbReference type="SAM" id="Coils"/>
    </source>
</evidence>
<dbReference type="InterPro" id="IPR040115">
    <property type="entry name" value="Lnp"/>
</dbReference>
<sequence length="449" mass="49876">MGAVLSSWRLGRVKQSTVEILEGIEQEIALLEENRERAERQQRLWIGRLVLYSASFYCCAAALFWFLYFPDLWLDRLLFILPFIIFPILIHMMKKFLSWWFVKSKEKDVLALEEQRDKKKRILEEVMEKETYKNAKEILEKFDPELKKAKQQEQQQLAASQVQTSQELRQRTVAQRGLPSPPASPSTAGAQITNARGVIGSTSPLGLIAAPGGPPEKLLMTSPHGPVPGRRFAPIDVAAPCAPGMHPPGPPLPRPILPRQRGMADRIIEYLVGDGPQNRYALICHQCCSHNGMALREEFEYIAFRCAYCFSMNPARKAKPQPPRLTELAGPRHPSANLPLLRPGSSLAAPISVDEATVVKDADVVPVDAPPAGHGSKTSPPEMSDLELSLPTHEEAQEESHKDADKRLTEVFDAVVEANEAQESKMAADTEFANAVESMETECQGADTT</sequence>
<keyword evidence="5" id="KW-1133">Transmembrane helix</keyword>
<feature type="transmembrane region" description="Helical" evidence="5">
    <location>
        <begin position="73"/>
        <end position="93"/>
    </location>
</feature>
<feature type="compositionally biased region" description="Basic and acidic residues" evidence="7">
    <location>
        <begin position="392"/>
        <end position="407"/>
    </location>
</feature>
<comment type="function">
    <text evidence="5">Plays a role in determining ER morphology.</text>
</comment>
<protein>
    <recommendedName>
        <fullName evidence="4 5">Endoplasmic reticulum junction formation protein lunapark</fullName>
    </recommendedName>
</protein>
<keyword evidence="6" id="KW-0175">Coiled coil</keyword>
<comment type="domain">
    <text evidence="5">The C4-type zinc finger motif is necessary both for its ER three-way tubular junction localization and formation.</text>
</comment>
<keyword evidence="5" id="KW-0862">Zinc</keyword>
<dbReference type="InterPro" id="IPR019273">
    <property type="entry name" value="Lunapark_Znf"/>
</dbReference>
<comment type="similarity">
    <text evidence="2 5">Belongs to the lunapark family.</text>
</comment>